<organism evidence="1">
    <name type="scientific">Thermogemmatispora argillosa</name>
    <dbReference type="NCBI Taxonomy" id="2045280"/>
    <lineage>
        <taxon>Bacteria</taxon>
        <taxon>Bacillati</taxon>
        <taxon>Chloroflexota</taxon>
        <taxon>Ktedonobacteria</taxon>
        <taxon>Thermogemmatisporales</taxon>
        <taxon>Thermogemmatisporaceae</taxon>
        <taxon>Thermogemmatispora</taxon>
    </lineage>
</organism>
<reference evidence="1" key="1">
    <citation type="submission" date="2018-12" db="EMBL/GenBank/DDBJ databases">
        <title>Novel natural products biosynthetic potential of the class Ktedonobacteria.</title>
        <authorList>
            <person name="Zheng Y."/>
            <person name="Saitou A."/>
            <person name="Wang C.M."/>
            <person name="Toyoda A."/>
            <person name="Minakuchi Y."/>
            <person name="Sekiguchi Y."/>
            <person name="Ueda K."/>
            <person name="Takano H."/>
            <person name="Sakai Y."/>
            <person name="Yokota A."/>
            <person name="Yabe S."/>
        </authorList>
    </citation>
    <scope>NUCLEOTIDE SEQUENCE</scope>
    <source>
        <strain evidence="1">A3-2</strain>
    </source>
</reference>
<sequence length="64" mass="7220">MPFRLPKELDERNGLGGLHAVRHLTLGRLSFVSINEQLRQGGQVRCASLAAHRALARWKERKSS</sequence>
<accession>A0A455T484</accession>
<name>A0A455T484_9CHLR</name>
<proteinExistence type="predicted"/>
<dbReference type="AlphaFoldDB" id="A0A455T484"/>
<evidence type="ECO:0000313" key="1">
    <source>
        <dbReference type="EMBL" id="BBH92204.1"/>
    </source>
</evidence>
<gene>
    <name evidence="1" type="ORF">KTA_04030</name>
</gene>
<protein>
    <submittedName>
        <fullName evidence="1">Uncharacterized protein</fullName>
    </submittedName>
</protein>
<dbReference type="EMBL" id="AP019377">
    <property type="protein sequence ID" value="BBH92204.1"/>
    <property type="molecule type" value="Genomic_DNA"/>
</dbReference>